<dbReference type="eggNOG" id="COG1708">
    <property type="taxonomic scope" value="Bacteria"/>
</dbReference>
<evidence type="ECO:0000313" key="2">
    <source>
        <dbReference type="Proteomes" id="UP000000814"/>
    </source>
</evidence>
<dbReference type="PATRIC" id="fig|272562.8.peg.665"/>
<dbReference type="PIR" id="C96957">
    <property type="entry name" value="C96957"/>
</dbReference>
<dbReference type="RefSeq" id="WP_010963788.1">
    <property type="nucleotide sequence ID" value="NC_003030.1"/>
</dbReference>
<dbReference type="OrthoDB" id="1933376at2"/>
<keyword evidence="2" id="KW-1185">Reference proteome</keyword>
<protein>
    <submittedName>
        <fullName evidence="1">Uncharacterized protein</fullName>
    </submittedName>
</protein>
<dbReference type="DNASU" id="1116649"/>
<dbReference type="KEGG" id="cac:CA_C0466"/>
<evidence type="ECO:0000313" key="1">
    <source>
        <dbReference type="EMBL" id="AAK78446.1"/>
    </source>
</evidence>
<sequence>MNLRKVIYDIKSKLCEYEFQLKIYFQDKIYGVYIYKNSNIEGDKYIEFMTIITDEFTEGEINLLKKIHDKLKFNSKVKGRYVSLDDVGKVDLQMKPYIYVENGKLKKGYMNIDYFTWWLVKNKAVGIKSPSIDSLKLGEF</sequence>
<dbReference type="EMBL" id="AE001437">
    <property type="protein sequence ID" value="AAK78446.1"/>
    <property type="molecule type" value="Genomic_DNA"/>
</dbReference>
<gene>
    <name evidence="1" type="ordered locus">CA_C0466</name>
</gene>
<dbReference type="AlphaFoldDB" id="Q97LT8"/>
<accession>Q97LT8</accession>
<dbReference type="GeneID" id="44996975"/>
<reference evidence="1 2" key="1">
    <citation type="journal article" date="2001" name="J. Bacteriol.">
        <title>Genome sequence and comparative analysis of the solvent-producing bacterium Clostridium acetobutylicum.</title>
        <authorList>
            <person name="Nolling J."/>
            <person name="Breton G."/>
            <person name="Omelchenko M.V."/>
            <person name="Makarova K.S."/>
            <person name="Zeng Q."/>
            <person name="Gibson R."/>
            <person name="Lee H.M."/>
            <person name="Dubois J."/>
            <person name="Qiu D."/>
            <person name="Hitti J."/>
            <person name="Wolf Y.I."/>
            <person name="Tatusov R.L."/>
            <person name="Sabathe F."/>
            <person name="Doucette-Stamm L."/>
            <person name="Soucaille P."/>
            <person name="Daly M.J."/>
            <person name="Bennett G.N."/>
            <person name="Koonin E.V."/>
            <person name="Smith D.R."/>
        </authorList>
    </citation>
    <scope>NUCLEOTIDE SEQUENCE [LARGE SCALE GENOMIC DNA]</scope>
    <source>
        <strain evidence="2">ATCC 824 / DSM 792 / JCM 1419 / LMG 5710 / VKM B-1787</strain>
    </source>
</reference>
<name>Q97LT8_CLOAB</name>
<dbReference type="HOGENOM" id="CLU_1831609_0_0_9"/>
<dbReference type="Proteomes" id="UP000000814">
    <property type="component" value="Chromosome"/>
</dbReference>
<dbReference type="STRING" id="272562.CA_C0466"/>
<proteinExistence type="predicted"/>
<organism evidence="1 2">
    <name type="scientific">Clostridium acetobutylicum (strain ATCC 824 / DSM 792 / JCM 1419 / IAM 19013 / LMG 5710 / NBRC 13948 / NRRL B-527 / VKM B-1787 / 2291 / W)</name>
    <dbReference type="NCBI Taxonomy" id="272562"/>
    <lineage>
        <taxon>Bacteria</taxon>
        <taxon>Bacillati</taxon>
        <taxon>Bacillota</taxon>
        <taxon>Clostridia</taxon>
        <taxon>Eubacteriales</taxon>
        <taxon>Clostridiaceae</taxon>
        <taxon>Clostridium</taxon>
    </lineage>
</organism>